<protein>
    <submittedName>
        <fullName evidence="1">Uncharacterized protein</fullName>
    </submittedName>
</protein>
<evidence type="ECO:0000313" key="1">
    <source>
        <dbReference type="EMBL" id="KAI3677192.1"/>
    </source>
</evidence>
<proteinExistence type="predicted"/>
<accession>A0ACB8XZS2</accession>
<organism evidence="1 2">
    <name type="scientific">Smallanthus sonchifolius</name>
    <dbReference type="NCBI Taxonomy" id="185202"/>
    <lineage>
        <taxon>Eukaryota</taxon>
        <taxon>Viridiplantae</taxon>
        <taxon>Streptophyta</taxon>
        <taxon>Embryophyta</taxon>
        <taxon>Tracheophyta</taxon>
        <taxon>Spermatophyta</taxon>
        <taxon>Magnoliopsida</taxon>
        <taxon>eudicotyledons</taxon>
        <taxon>Gunneridae</taxon>
        <taxon>Pentapetalae</taxon>
        <taxon>asterids</taxon>
        <taxon>campanulids</taxon>
        <taxon>Asterales</taxon>
        <taxon>Asteraceae</taxon>
        <taxon>Asteroideae</taxon>
        <taxon>Heliantheae alliance</taxon>
        <taxon>Millerieae</taxon>
        <taxon>Smallanthus</taxon>
    </lineage>
</organism>
<name>A0ACB8XZS2_9ASTR</name>
<reference evidence="1 2" key="2">
    <citation type="journal article" date="2022" name="Mol. Ecol. Resour.">
        <title>The genomes of chicory, endive, great burdock and yacon provide insights into Asteraceae paleo-polyploidization history and plant inulin production.</title>
        <authorList>
            <person name="Fan W."/>
            <person name="Wang S."/>
            <person name="Wang H."/>
            <person name="Wang A."/>
            <person name="Jiang F."/>
            <person name="Liu H."/>
            <person name="Zhao H."/>
            <person name="Xu D."/>
            <person name="Zhang Y."/>
        </authorList>
    </citation>
    <scope>NUCLEOTIDE SEQUENCE [LARGE SCALE GENOMIC DNA]</scope>
    <source>
        <strain evidence="2">cv. Yunnan</strain>
        <tissue evidence="1">Leaves</tissue>
    </source>
</reference>
<reference evidence="2" key="1">
    <citation type="journal article" date="2022" name="Mol. Ecol. Resour.">
        <title>The genomes of chicory, endive, great burdock and yacon provide insights into Asteraceae palaeo-polyploidization history and plant inulin production.</title>
        <authorList>
            <person name="Fan W."/>
            <person name="Wang S."/>
            <person name="Wang H."/>
            <person name="Wang A."/>
            <person name="Jiang F."/>
            <person name="Liu H."/>
            <person name="Zhao H."/>
            <person name="Xu D."/>
            <person name="Zhang Y."/>
        </authorList>
    </citation>
    <scope>NUCLEOTIDE SEQUENCE [LARGE SCALE GENOMIC DNA]</scope>
    <source>
        <strain evidence="2">cv. Yunnan</strain>
    </source>
</reference>
<comment type="caution">
    <text evidence="1">The sequence shown here is derived from an EMBL/GenBank/DDBJ whole genome shotgun (WGS) entry which is preliminary data.</text>
</comment>
<dbReference type="Proteomes" id="UP001056120">
    <property type="component" value="Linkage Group LG29"/>
</dbReference>
<evidence type="ECO:0000313" key="2">
    <source>
        <dbReference type="Proteomes" id="UP001056120"/>
    </source>
</evidence>
<gene>
    <name evidence="1" type="ORF">L1987_86814</name>
</gene>
<dbReference type="EMBL" id="CM042046">
    <property type="protein sequence ID" value="KAI3677192.1"/>
    <property type="molecule type" value="Genomic_DNA"/>
</dbReference>
<sequence>MRIGLWGGSGQADSAALDGFYKHKGKPYTLLVVNAKTFYILILSGICSFDSTTLRYLAYLSGICSFCTLWYRIHHYDVYYHRFEMNILLIINEQG</sequence>
<keyword evidence="2" id="KW-1185">Reference proteome</keyword>